<gene>
    <name evidence="1" type="ORF">GCM10009560_73620</name>
</gene>
<comment type="caution">
    <text evidence="1">The sequence shown here is derived from an EMBL/GenBank/DDBJ whole genome shotgun (WGS) entry which is preliminary data.</text>
</comment>
<evidence type="ECO:0000313" key="2">
    <source>
        <dbReference type="Proteomes" id="UP001501578"/>
    </source>
</evidence>
<reference evidence="1 2" key="1">
    <citation type="journal article" date="2019" name="Int. J. Syst. Evol. Microbiol.">
        <title>The Global Catalogue of Microorganisms (GCM) 10K type strain sequencing project: providing services to taxonomists for standard genome sequencing and annotation.</title>
        <authorList>
            <consortium name="The Broad Institute Genomics Platform"/>
            <consortium name="The Broad Institute Genome Sequencing Center for Infectious Disease"/>
            <person name="Wu L."/>
            <person name="Ma J."/>
        </authorList>
    </citation>
    <scope>NUCLEOTIDE SEQUENCE [LARGE SCALE GENOMIC DNA]</scope>
    <source>
        <strain evidence="1 2">JCM 11136</strain>
    </source>
</reference>
<evidence type="ECO:0000313" key="1">
    <source>
        <dbReference type="EMBL" id="GAA0952186.1"/>
    </source>
</evidence>
<keyword evidence="2" id="KW-1185">Reference proteome</keyword>
<proteinExistence type="predicted"/>
<organism evidence="1 2">
    <name type="scientific">Nonomuraea longicatena</name>
    <dbReference type="NCBI Taxonomy" id="83682"/>
    <lineage>
        <taxon>Bacteria</taxon>
        <taxon>Bacillati</taxon>
        <taxon>Actinomycetota</taxon>
        <taxon>Actinomycetes</taxon>
        <taxon>Streptosporangiales</taxon>
        <taxon>Streptosporangiaceae</taxon>
        <taxon>Nonomuraea</taxon>
    </lineage>
</organism>
<dbReference type="EMBL" id="BAAAHQ010000054">
    <property type="protein sequence ID" value="GAA0952186.1"/>
    <property type="molecule type" value="Genomic_DNA"/>
</dbReference>
<accession>A0ABN1R5H9</accession>
<dbReference type="Proteomes" id="UP001501578">
    <property type="component" value="Unassembled WGS sequence"/>
</dbReference>
<protein>
    <submittedName>
        <fullName evidence="1">Uncharacterized protein</fullName>
    </submittedName>
</protein>
<name>A0ABN1R5H9_9ACTN</name>
<sequence>MLSALADCLLRRFQPACAAAATMTRARAHGLTMTPCGDGAAQSGLPAKIVGNLLDVENLRDGSGTFAADRATLPWPYFSVEPDASIFDAYTVLRSG</sequence>